<evidence type="ECO:0000256" key="1">
    <source>
        <dbReference type="SAM" id="Coils"/>
    </source>
</evidence>
<feature type="chain" id="PRO_5045201475" evidence="3">
    <location>
        <begin position="16"/>
        <end position="725"/>
    </location>
</feature>
<sequence length="725" mass="81853">MMVPLLLALLVPVYCIMVDSDVDVKNSPHYKNGVFTIPISEESGNELYQHWVDQAFSSLMAALATERLPKVSSLEKERHYKCAKRAENIRTHAKCVSMLFEASADQAKQIRWAKLLGKRRMANRVLRRNTNSSSHWGRENSSKMVKIKSKRKIPWIGGFRMERRKREIINKSSYTLIDERNRSPFGQIAESLTKTVRALKNKKKHRRWQSVISDIKKEAEEMEKKRQEKEMLEKRLKFYSKAAVNYRKSKRLDKLTKLYELEKTLNPDSTNQMDHMKREYRKRQKNLTLSERAVLEPIRMIREGVKLTMMMTGHDVNNFEKKSLRMISPRMMTFTPDDVDSSNNEINVLSPSLFSLHDKGNGIEKMTSLTTLLNSTGVLKERDQQEWMDFIIETSGAADAFDEAKATKRMEEAKTDVKRIRGPDGQPIILTKENVTKLYGKYEASKVNLFEQLQNSFTPEQLLAMNRTGYAVLSPSQRVLVYGENSPFNNSIALEAMRNVTDYDAHRTVRDTVRHVAAGRLRYESRGGVVRLISVVPASKRQKRSIVLSPLSGVVLLNDPVTVSQPLILSPVQFSALINSPAIFGVIVLSPWLFIPVVLSPRIFSPVVLSAFAFVPIILTPLAFVPVILSPGVMNPFVLSPLIFSPFILSPQAMTPLILSPFAFSPFIATPNVLSPLVLSPFVLSPIILSPAYVSALVLSPYALSPAINSTGAIFTAVASPSWLS</sequence>
<accession>A0ABR1C0Q5</accession>
<dbReference type="PANTHER" id="PTHR21523:SF37">
    <property type="entry name" value="MLT-TEN (MLT-10) RELATED"/>
    <property type="match status" value="1"/>
</dbReference>
<comment type="caution">
    <text evidence="4">The sequence shown here is derived from an EMBL/GenBank/DDBJ whole genome shotgun (WGS) entry which is preliminary data.</text>
</comment>
<dbReference type="PANTHER" id="PTHR21523">
    <property type="match status" value="1"/>
</dbReference>
<keyword evidence="3" id="KW-0732">Signal</keyword>
<feature type="coiled-coil region" evidence="1">
    <location>
        <begin position="205"/>
        <end position="242"/>
    </location>
</feature>
<gene>
    <name evidence="4" type="primary">Necator_chrII.g4279</name>
    <name evidence="4" type="ORF">RB195_016487</name>
</gene>
<keyword evidence="5" id="KW-1185">Reference proteome</keyword>
<feature type="transmembrane region" description="Helical" evidence="2">
    <location>
        <begin position="574"/>
        <end position="595"/>
    </location>
</feature>
<proteinExistence type="predicted"/>
<feature type="transmembrane region" description="Helical" evidence="2">
    <location>
        <begin position="676"/>
        <end position="696"/>
    </location>
</feature>
<name>A0ABR1C0Q5_NECAM</name>
<protein>
    <submittedName>
        <fullName evidence="4">Uncharacterized protein</fullName>
    </submittedName>
</protein>
<keyword evidence="2" id="KW-0472">Membrane</keyword>
<keyword evidence="2" id="KW-1133">Transmembrane helix</keyword>
<evidence type="ECO:0000313" key="5">
    <source>
        <dbReference type="Proteomes" id="UP001303046"/>
    </source>
</evidence>
<dbReference type="Pfam" id="PF04870">
    <property type="entry name" value="Moulting_cycle"/>
    <property type="match status" value="1"/>
</dbReference>
<evidence type="ECO:0000256" key="3">
    <source>
        <dbReference type="SAM" id="SignalP"/>
    </source>
</evidence>
<feature type="signal peptide" evidence="3">
    <location>
        <begin position="1"/>
        <end position="15"/>
    </location>
</feature>
<feature type="transmembrane region" description="Helical" evidence="2">
    <location>
        <begin position="607"/>
        <end position="629"/>
    </location>
</feature>
<evidence type="ECO:0000313" key="4">
    <source>
        <dbReference type="EMBL" id="KAK6732137.1"/>
    </source>
</evidence>
<evidence type="ECO:0000256" key="2">
    <source>
        <dbReference type="SAM" id="Phobius"/>
    </source>
</evidence>
<dbReference type="InterPro" id="IPR006954">
    <property type="entry name" value="Mlt-10-like"/>
</dbReference>
<dbReference type="EMBL" id="JAVFWL010000002">
    <property type="protein sequence ID" value="KAK6732137.1"/>
    <property type="molecule type" value="Genomic_DNA"/>
</dbReference>
<keyword evidence="1" id="KW-0175">Coiled coil</keyword>
<reference evidence="4 5" key="1">
    <citation type="submission" date="2023-08" db="EMBL/GenBank/DDBJ databases">
        <title>A Necator americanus chromosomal reference genome.</title>
        <authorList>
            <person name="Ilik V."/>
            <person name="Petrzelkova K.J."/>
            <person name="Pardy F."/>
            <person name="Fuh T."/>
            <person name="Niatou-Singa F.S."/>
            <person name="Gouil Q."/>
            <person name="Baker L."/>
            <person name="Ritchie M.E."/>
            <person name="Jex A.R."/>
            <person name="Gazzola D."/>
            <person name="Li H."/>
            <person name="Toshio Fujiwara R."/>
            <person name="Zhan B."/>
            <person name="Aroian R.V."/>
            <person name="Pafco B."/>
            <person name="Schwarz E.M."/>
        </authorList>
    </citation>
    <scope>NUCLEOTIDE SEQUENCE [LARGE SCALE GENOMIC DNA]</scope>
    <source>
        <strain evidence="4 5">Aroian</strain>
        <tissue evidence="4">Whole animal</tissue>
    </source>
</reference>
<feature type="transmembrane region" description="Helical" evidence="2">
    <location>
        <begin position="641"/>
        <end position="664"/>
    </location>
</feature>
<dbReference type="Proteomes" id="UP001303046">
    <property type="component" value="Unassembled WGS sequence"/>
</dbReference>
<organism evidence="4 5">
    <name type="scientific">Necator americanus</name>
    <name type="common">Human hookworm</name>
    <dbReference type="NCBI Taxonomy" id="51031"/>
    <lineage>
        <taxon>Eukaryota</taxon>
        <taxon>Metazoa</taxon>
        <taxon>Ecdysozoa</taxon>
        <taxon>Nematoda</taxon>
        <taxon>Chromadorea</taxon>
        <taxon>Rhabditida</taxon>
        <taxon>Rhabditina</taxon>
        <taxon>Rhabditomorpha</taxon>
        <taxon>Strongyloidea</taxon>
        <taxon>Ancylostomatidae</taxon>
        <taxon>Bunostominae</taxon>
        <taxon>Necator</taxon>
    </lineage>
</organism>
<keyword evidence="2" id="KW-0812">Transmembrane</keyword>